<comment type="caution">
    <text evidence="2">The sequence shown here is derived from an EMBL/GenBank/DDBJ whole genome shotgun (WGS) entry which is preliminary data.</text>
</comment>
<evidence type="ECO:0000313" key="2">
    <source>
        <dbReference type="EMBL" id="MCL9685127.1"/>
    </source>
</evidence>
<name>A0A9X2D2M7_9GAMM</name>
<gene>
    <name evidence="2" type="ORF">LOX96_13555</name>
</gene>
<keyword evidence="3" id="KW-1185">Reference proteome</keyword>
<dbReference type="EMBL" id="JAJKBJ010000019">
    <property type="protein sequence ID" value="MCL9685127.1"/>
    <property type="molecule type" value="Genomic_DNA"/>
</dbReference>
<dbReference type="InterPro" id="IPR000387">
    <property type="entry name" value="Tyr_Pase_dom"/>
</dbReference>
<accession>A0A9X2D2M7</accession>
<dbReference type="InterPro" id="IPR029021">
    <property type="entry name" value="Prot-tyrosine_phosphatase-like"/>
</dbReference>
<dbReference type="InterPro" id="IPR016130">
    <property type="entry name" value="Tyr_Pase_AS"/>
</dbReference>
<sequence>MQEKLEKEFSRYFFLFPQLRRRNNSFGFAMFGGGNRDELSPIIPKLVYLGNLPRQLPFAPNIKLAETQDAGLVVSCVDLGELAESTLLLEPNSKNIKYHVVAMEDVTAKTGNLDQICDALHLMSAFADEKKPIHIHCYSGVGRSAMMTAAHLAHRYLMGDPVIKVYLDQAALKLGVKLEVEQEAFIPRLYKVSCKYVSSVRQCCQFDRQDRNEIAIKALTKLHEERKHGHSPYNDDYAFINALVQSASFKKLHHEYYNLLSRYTYLPATPSSELSVNRIDLQQVIKQFFSAFILNKEDWYQQLADSVNEEAAFKNTPLHQFCNSLPQGLNDEQQKSSMLKRRELLMELIETMNHLSLRYPMAQYSQPIIKAQELLASSLSEFPAANNTSHTW</sequence>
<dbReference type="Proteomes" id="UP001139721">
    <property type="component" value="Unassembled WGS sequence"/>
</dbReference>
<dbReference type="SUPFAM" id="SSF52799">
    <property type="entry name" value="(Phosphotyrosine protein) phosphatases II"/>
    <property type="match status" value="1"/>
</dbReference>
<dbReference type="AlphaFoldDB" id="A0A9X2D2M7"/>
<evidence type="ECO:0000259" key="1">
    <source>
        <dbReference type="PROSITE" id="PS50056"/>
    </source>
</evidence>
<dbReference type="Pfam" id="PF22785">
    <property type="entry name" value="Tc-R-P"/>
    <property type="match status" value="1"/>
</dbReference>
<reference evidence="2" key="1">
    <citation type="submission" date="2021-11" db="EMBL/GenBank/DDBJ databases">
        <title>Legionella maioricencis sp. nov., a new species isolated from hot water samples in Mallorca.</title>
        <authorList>
            <person name="Crespi S."/>
            <person name="Drasar V."/>
            <person name="Salva-Serra F."/>
            <person name="Jaen-Luchoro D."/>
            <person name="Pineiro-Iglesias B."/>
            <person name="Aliaga F."/>
            <person name="Fernandez-Juarez V."/>
            <person name="Coll G."/>
            <person name="Moore E.R.B."/>
            <person name="Bennasar-Figueras A."/>
        </authorList>
    </citation>
    <scope>NUCLEOTIDE SEQUENCE</scope>
    <source>
        <strain evidence="2">HCPI-6</strain>
    </source>
</reference>
<evidence type="ECO:0000313" key="3">
    <source>
        <dbReference type="Proteomes" id="UP001139721"/>
    </source>
</evidence>
<dbReference type="PROSITE" id="PS50056">
    <property type="entry name" value="TYR_PHOSPHATASE_2"/>
    <property type="match status" value="1"/>
</dbReference>
<dbReference type="RefSeq" id="WP_250422985.1">
    <property type="nucleotide sequence ID" value="NZ_JAJKBJ010000019.1"/>
</dbReference>
<protein>
    <recommendedName>
        <fullName evidence="1">Tyrosine specific protein phosphatases domain-containing protein</fullName>
    </recommendedName>
</protein>
<proteinExistence type="predicted"/>
<feature type="domain" description="Tyrosine specific protein phosphatases" evidence="1">
    <location>
        <begin position="114"/>
        <end position="152"/>
    </location>
</feature>
<organism evidence="2 3">
    <name type="scientific">Legionella maioricensis</name>
    <dbReference type="NCBI Taxonomy" id="2896528"/>
    <lineage>
        <taxon>Bacteria</taxon>
        <taxon>Pseudomonadati</taxon>
        <taxon>Pseudomonadota</taxon>
        <taxon>Gammaproteobacteria</taxon>
        <taxon>Legionellales</taxon>
        <taxon>Legionellaceae</taxon>
        <taxon>Legionella</taxon>
    </lineage>
</organism>
<dbReference type="PROSITE" id="PS00383">
    <property type="entry name" value="TYR_PHOSPHATASE_1"/>
    <property type="match status" value="1"/>
</dbReference>
<dbReference type="Gene3D" id="3.90.190.10">
    <property type="entry name" value="Protein tyrosine phosphatase superfamily"/>
    <property type="match status" value="1"/>
</dbReference>